<dbReference type="Proteomes" id="UP000095287">
    <property type="component" value="Unplaced"/>
</dbReference>
<keyword evidence="1" id="KW-1185">Reference proteome</keyword>
<reference evidence="2" key="1">
    <citation type="submission" date="2016-11" db="UniProtKB">
        <authorList>
            <consortium name="WormBaseParasite"/>
        </authorList>
    </citation>
    <scope>IDENTIFICATION</scope>
</reference>
<evidence type="ECO:0000313" key="2">
    <source>
        <dbReference type="WBParaSite" id="L893_g1949.t1"/>
    </source>
</evidence>
<dbReference type="AlphaFoldDB" id="A0A1I7YT94"/>
<proteinExistence type="predicted"/>
<protein>
    <submittedName>
        <fullName evidence="2">HTH_48 domain-containing protein</fullName>
    </submittedName>
</protein>
<dbReference type="WBParaSite" id="L893_g1949.t1">
    <property type="protein sequence ID" value="L893_g1949.t1"/>
    <property type="gene ID" value="L893_g1949"/>
</dbReference>
<accession>A0A1I7YT94</accession>
<evidence type="ECO:0000313" key="1">
    <source>
        <dbReference type="Proteomes" id="UP000095287"/>
    </source>
</evidence>
<sequence length="69" mass="7967">MLMRVVGPPTESAPIKQRLRKHLIQLILFVLFKKSSLTSTRHKVRDILRFENIDEAVLTGIVAGDWRIL</sequence>
<name>A0A1I7YT94_9BILA</name>
<organism evidence="1 2">
    <name type="scientific">Steinernema glaseri</name>
    <dbReference type="NCBI Taxonomy" id="37863"/>
    <lineage>
        <taxon>Eukaryota</taxon>
        <taxon>Metazoa</taxon>
        <taxon>Ecdysozoa</taxon>
        <taxon>Nematoda</taxon>
        <taxon>Chromadorea</taxon>
        <taxon>Rhabditida</taxon>
        <taxon>Tylenchina</taxon>
        <taxon>Panagrolaimomorpha</taxon>
        <taxon>Strongyloidoidea</taxon>
        <taxon>Steinernematidae</taxon>
        <taxon>Steinernema</taxon>
    </lineage>
</organism>